<dbReference type="GO" id="GO:0030992">
    <property type="term" value="C:intraciliary transport particle B"/>
    <property type="evidence" value="ECO:0007669"/>
    <property type="project" value="TreeGrafter"/>
</dbReference>
<proteinExistence type="predicted"/>
<protein>
    <submittedName>
        <fullName evidence="4">Intraflagellar transport protein 52 homolog</fullName>
    </submittedName>
</protein>
<reference evidence="4" key="1">
    <citation type="submission" date="2025-08" db="UniProtKB">
        <authorList>
            <consortium name="RefSeq"/>
        </authorList>
    </citation>
    <scope>IDENTIFICATION</scope>
    <source>
        <tissue evidence="4">Whole insect</tissue>
    </source>
</reference>
<accession>A0A6P7F893</accession>
<feature type="domain" description="IFT52 GIFT" evidence="3">
    <location>
        <begin position="88"/>
        <end position="138"/>
    </location>
</feature>
<keyword evidence="1" id="KW-0472">Membrane</keyword>
<feature type="domain" description="IFT52 GIFT" evidence="3">
    <location>
        <begin position="12"/>
        <end position="58"/>
    </location>
</feature>
<feature type="non-terminal residue" evidence="4">
    <location>
        <position position="1"/>
    </location>
</feature>
<dbReference type="InterPro" id="IPR055458">
    <property type="entry name" value="IFT52_GIFT"/>
</dbReference>
<evidence type="ECO:0000313" key="4">
    <source>
        <dbReference type="RefSeq" id="XP_028129913.1"/>
    </source>
</evidence>
<organism evidence="4">
    <name type="scientific">Diabrotica virgifera virgifera</name>
    <name type="common">western corn rootworm</name>
    <dbReference type="NCBI Taxonomy" id="50390"/>
    <lineage>
        <taxon>Eukaryota</taxon>
        <taxon>Metazoa</taxon>
        <taxon>Ecdysozoa</taxon>
        <taxon>Arthropoda</taxon>
        <taxon>Hexapoda</taxon>
        <taxon>Insecta</taxon>
        <taxon>Pterygota</taxon>
        <taxon>Neoptera</taxon>
        <taxon>Endopterygota</taxon>
        <taxon>Coleoptera</taxon>
        <taxon>Polyphaga</taxon>
        <taxon>Cucujiformia</taxon>
        <taxon>Chrysomeloidea</taxon>
        <taxon>Chrysomelidae</taxon>
        <taxon>Galerucinae</taxon>
        <taxon>Diabroticina</taxon>
        <taxon>Diabroticites</taxon>
        <taxon>Diabrotica</taxon>
    </lineage>
</organism>
<feature type="domain" description="IFT52 central" evidence="2">
    <location>
        <begin position="162"/>
        <end position="243"/>
    </location>
</feature>
<gene>
    <name evidence="4" type="primary">LOC114325956</name>
</gene>
<dbReference type="Pfam" id="PF23352">
    <property type="entry name" value="IFT52_central"/>
    <property type="match status" value="1"/>
</dbReference>
<sequence>IISDGSVNTVLNKEKFDIQFVYPFGCILSVSKPSLAAVKRGLALFPIDRPIGTVQVRKSDTWFHSSAAFFALLIIFLVFPPSTCTPRIGALYYNEKPEGRLVALGSCHIFFDKYIDHDSNDKLREIIIDFLMGQDSLVFTAADYDNNIDLTDHHIVPETAMLAEKPKLCLSDAVFQNIVDYSKLFDHKMYYMNTMLVPETIKLYEELGIKHEPLRIITPKFEAPYPPLQPAVFPPSFKDLPPPPLELFDLDDAFSSVFTNLAQFTNSFMMNESNSDENLETFIIECSRILNFEETIDVKEVLYKIGLEISDFKSIETIK</sequence>
<dbReference type="PANTHER" id="PTHR12969:SF7">
    <property type="entry name" value="INTRAFLAGELLAR TRANSPORT PROTEIN 52 HOMOLOG"/>
    <property type="match status" value="1"/>
</dbReference>
<evidence type="ECO:0000259" key="2">
    <source>
        <dbReference type="Pfam" id="PF23352"/>
    </source>
</evidence>
<dbReference type="PANTHER" id="PTHR12969">
    <property type="entry name" value="NGD5/OSM-6/IFT52"/>
    <property type="match status" value="1"/>
</dbReference>
<dbReference type="Pfam" id="PF23355">
    <property type="entry name" value="IFT52_GIFT"/>
    <property type="match status" value="2"/>
</dbReference>
<dbReference type="InterPro" id="IPR055460">
    <property type="entry name" value="IFT52_central"/>
</dbReference>
<keyword evidence="1" id="KW-1133">Transmembrane helix</keyword>
<name>A0A6P7F893_DIAVI</name>
<dbReference type="InParanoid" id="A0A6P7F893"/>
<dbReference type="InterPro" id="IPR039975">
    <property type="entry name" value="IFT52"/>
</dbReference>
<dbReference type="CDD" id="cd23683">
    <property type="entry name" value="IFT52_CTD"/>
    <property type="match status" value="1"/>
</dbReference>
<evidence type="ECO:0000256" key="1">
    <source>
        <dbReference type="SAM" id="Phobius"/>
    </source>
</evidence>
<dbReference type="GO" id="GO:0005929">
    <property type="term" value="C:cilium"/>
    <property type="evidence" value="ECO:0007669"/>
    <property type="project" value="TreeGrafter"/>
</dbReference>
<dbReference type="OrthoDB" id="10259368at2759"/>
<dbReference type="RefSeq" id="XP_028129913.1">
    <property type="nucleotide sequence ID" value="XM_028274112.1"/>
</dbReference>
<dbReference type="GO" id="GO:0005814">
    <property type="term" value="C:centriole"/>
    <property type="evidence" value="ECO:0007669"/>
    <property type="project" value="TreeGrafter"/>
</dbReference>
<evidence type="ECO:0000259" key="3">
    <source>
        <dbReference type="Pfam" id="PF23355"/>
    </source>
</evidence>
<dbReference type="GO" id="GO:0060271">
    <property type="term" value="P:cilium assembly"/>
    <property type="evidence" value="ECO:0007669"/>
    <property type="project" value="TreeGrafter"/>
</dbReference>
<dbReference type="AlphaFoldDB" id="A0A6P7F893"/>
<dbReference type="FunCoup" id="A0A6P7F893">
    <property type="interactions" value="658"/>
</dbReference>
<feature type="transmembrane region" description="Helical" evidence="1">
    <location>
        <begin position="61"/>
        <end position="79"/>
    </location>
</feature>
<dbReference type="GO" id="GO:0042073">
    <property type="term" value="P:intraciliary transport"/>
    <property type="evidence" value="ECO:0007669"/>
    <property type="project" value="TreeGrafter"/>
</dbReference>
<keyword evidence="1" id="KW-0812">Transmembrane</keyword>
<dbReference type="Gene3D" id="6.10.250.2800">
    <property type="match status" value="1"/>
</dbReference>